<reference evidence="2" key="1">
    <citation type="journal article" date="2019" name="Int. J. Syst. Evol. Microbiol.">
        <title>The Global Catalogue of Microorganisms (GCM) 10K type strain sequencing project: providing services to taxonomists for standard genome sequencing and annotation.</title>
        <authorList>
            <consortium name="The Broad Institute Genomics Platform"/>
            <consortium name="The Broad Institute Genome Sequencing Center for Infectious Disease"/>
            <person name="Wu L."/>
            <person name="Ma J."/>
        </authorList>
    </citation>
    <scope>NUCLEOTIDE SEQUENCE [LARGE SCALE GENOMIC DNA]</scope>
    <source>
        <strain evidence="2">JCM 4542</strain>
    </source>
</reference>
<evidence type="ECO:0000313" key="2">
    <source>
        <dbReference type="Proteomes" id="UP001500886"/>
    </source>
</evidence>
<accession>A0ABP6G5L1</accession>
<dbReference type="EMBL" id="BAAASL010000004">
    <property type="protein sequence ID" value="GAA2711407.1"/>
    <property type="molecule type" value="Genomic_DNA"/>
</dbReference>
<proteinExistence type="predicted"/>
<keyword evidence="2" id="KW-1185">Reference proteome</keyword>
<dbReference type="Proteomes" id="UP001500886">
    <property type="component" value="Unassembled WGS sequence"/>
</dbReference>
<gene>
    <name evidence="1" type="ORF">GCM10010315_13240</name>
</gene>
<comment type="caution">
    <text evidence="1">The sequence shown here is derived from an EMBL/GenBank/DDBJ whole genome shotgun (WGS) entry which is preliminary data.</text>
</comment>
<organism evidence="1 2">
    <name type="scientific">Streptomyces luteosporeus</name>
    <dbReference type="NCBI Taxonomy" id="173856"/>
    <lineage>
        <taxon>Bacteria</taxon>
        <taxon>Bacillati</taxon>
        <taxon>Actinomycetota</taxon>
        <taxon>Actinomycetes</taxon>
        <taxon>Kitasatosporales</taxon>
        <taxon>Streptomycetaceae</taxon>
        <taxon>Streptomyces</taxon>
    </lineage>
</organism>
<dbReference type="RefSeq" id="WP_344433825.1">
    <property type="nucleotide sequence ID" value="NZ_BAAASL010000004.1"/>
</dbReference>
<evidence type="ECO:0000313" key="1">
    <source>
        <dbReference type="EMBL" id="GAA2711407.1"/>
    </source>
</evidence>
<sequence length="501" mass="52230">MHPTDTRRLKLRPSILYGTTETSVFVQSPRGAFTLNLPAPLIDPVAAWLEALQRPATEQELLAAAGGPKAAPALEKVLRHLRGHGVLLDLPAQPAPEHVPAAAVAYAESHCPGDPYAALHRLARTTVTLRGEADLVRAAADALAGRGIAHTTESHTTEGDGDRAGLTVRDAAGRLAVELRYAGERLWVASSDLGADPQAVAELERRLAVPGRPRPAARRLAAGLAAEQAFRELLELTEASGTVHVVDSAPLGWRSRRIERAAGPVEDVLDALDEHAHPGADDLVGRYRWDTPDDWQQIPLALARVVPGPGTGAVERTPAAGWGVIRNEAKARALAAFLRGDAPRRGAGVTLQAAVVDAALREAARRLLDAPDTPWHEDAPVPVVAADVTGPACRTYRGPAGLVLAEAAGEHGRAAAWATDAATALDHAACAYLALRQGADGNGVVLDTTGAAGVTATADEAYALARTLLGAPVAFHPDAEDVLTGHAPLVAGDLAVQEARA</sequence>
<name>A0ABP6G5L1_9ACTN</name>
<protein>
    <submittedName>
        <fullName evidence="1">Uncharacterized protein</fullName>
    </submittedName>
</protein>